<dbReference type="SUPFAM" id="SSF52096">
    <property type="entry name" value="ClpP/crotonase"/>
    <property type="match status" value="1"/>
</dbReference>
<dbReference type="CDD" id="cd06558">
    <property type="entry name" value="crotonase-like"/>
    <property type="match status" value="1"/>
</dbReference>
<name>A0AAF1BM73_9TREE</name>
<evidence type="ECO:0000259" key="2">
    <source>
        <dbReference type="Pfam" id="PF03372"/>
    </source>
</evidence>
<dbReference type="EMBL" id="CP086720">
    <property type="protein sequence ID" value="WOO85947.1"/>
    <property type="molecule type" value="Genomic_DNA"/>
</dbReference>
<sequence>MSFDLKQYIAKASSTPGPDAPHAPGGEVKPQQWHVFESGAWVVAPATSAAPASAPDTLTLVTWNIDGFGGHAKPRAEALLGRVATLNPKPDIILFQEVNAAGAAAILASSFVQQGYYSSESPTPGPHWDWEGVPQPFVTLTLVSRSLAVGGVTRTSLPSRYDRDLLTADIVLGGGTLRVVNVHLDSLAHDPSFRPPQVALAAASIKAAGAGVIAGDWNPVLPLDDALCADNGITDEWVAIQGDAPGFTWNWDGRSKEPFPPNRLDKVATFGVRAAEIEILEPGTLSEGIDWSDHCGLRAVLVTSKLKHAHAMSPASYAALPTQHIKLSNHPASAGGVTPVQVITLYRPDANNAFTAIMMQELVDAIDAYEADDRVKVIVVTGHGKMFCAGADLSGNRAFQKTDNDTNGHRDGGGRVSMAIHRCTKPTIAAIQGAAVGVGITMTLPMTIRIAAAPAKIGFVFARRGLAMEAASSYFLPRLVGYSRALHVVTTGSVYPANHRLLDGLFSEVLDKPGDVLPRALELADDIAANCSGISIALNKALMYRSMPSAEEQHLLDSRVLYGLYGTKDLTEGVAAFMEKRNVKFTGTIKDAPQTYPWWFAADTRVPEGTDKAKL</sequence>
<dbReference type="Gene3D" id="3.60.10.10">
    <property type="entry name" value="Endonuclease/exonuclease/phosphatase"/>
    <property type="match status" value="1"/>
</dbReference>
<evidence type="ECO:0000313" key="4">
    <source>
        <dbReference type="Proteomes" id="UP000827549"/>
    </source>
</evidence>
<organism evidence="3 4">
    <name type="scientific">Vanrija pseudolonga</name>
    <dbReference type="NCBI Taxonomy" id="143232"/>
    <lineage>
        <taxon>Eukaryota</taxon>
        <taxon>Fungi</taxon>
        <taxon>Dikarya</taxon>
        <taxon>Basidiomycota</taxon>
        <taxon>Agaricomycotina</taxon>
        <taxon>Tremellomycetes</taxon>
        <taxon>Trichosporonales</taxon>
        <taxon>Trichosporonaceae</taxon>
        <taxon>Vanrija</taxon>
    </lineage>
</organism>
<reference evidence="3" key="1">
    <citation type="submission" date="2023-10" db="EMBL/GenBank/DDBJ databases">
        <authorList>
            <person name="Noh H."/>
        </authorList>
    </citation>
    <scope>NUCLEOTIDE SEQUENCE</scope>
    <source>
        <strain evidence="3">DUCC4014</strain>
    </source>
</reference>
<dbReference type="InterPro" id="IPR036691">
    <property type="entry name" value="Endo/exonu/phosph_ase_sf"/>
</dbReference>
<evidence type="ECO:0000313" key="3">
    <source>
        <dbReference type="EMBL" id="WOO85947.1"/>
    </source>
</evidence>
<gene>
    <name evidence="3" type="primary">Msed_2001_1</name>
    <name evidence="3" type="ORF">LOC62_07G009436</name>
</gene>
<evidence type="ECO:0000256" key="1">
    <source>
        <dbReference type="ARBA" id="ARBA00005254"/>
    </source>
</evidence>
<protein>
    <submittedName>
        <fullName evidence="3">3-hydroxypropionyl-coenzyme A dehydratase</fullName>
    </submittedName>
</protein>
<dbReference type="RefSeq" id="XP_062631973.1">
    <property type="nucleotide sequence ID" value="XM_062775989.1"/>
</dbReference>
<dbReference type="Gene3D" id="3.90.226.10">
    <property type="entry name" value="2-enoyl-CoA Hydratase, Chain A, domain 1"/>
    <property type="match status" value="1"/>
</dbReference>
<dbReference type="Pfam" id="PF00378">
    <property type="entry name" value="ECH_1"/>
    <property type="match status" value="1"/>
</dbReference>
<dbReference type="SUPFAM" id="SSF56219">
    <property type="entry name" value="DNase I-like"/>
    <property type="match status" value="1"/>
</dbReference>
<dbReference type="PANTHER" id="PTHR43684:SF4">
    <property type="entry name" value="ENOYL-COA HYDRATASE_ISOMERASE FAMILY PROTEIN (AFU_ORTHOLOGUE AFUA_1G01890)"/>
    <property type="match status" value="1"/>
</dbReference>
<dbReference type="GO" id="GO:0003824">
    <property type="term" value="F:catalytic activity"/>
    <property type="evidence" value="ECO:0007669"/>
    <property type="project" value="InterPro"/>
</dbReference>
<dbReference type="PANTHER" id="PTHR43684">
    <property type="match status" value="1"/>
</dbReference>
<dbReference type="AlphaFoldDB" id="A0AAF1BM73"/>
<dbReference type="InterPro" id="IPR029045">
    <property type="entry name" value="ClpP/crotonase-like_dom_sf"/>
</dbReference>
<feature type="domain" description="Endonuclease/exonuclease/phosphatase" evidence="2">
    <location>
        <begin position="61"/>
        <end position="267"/>
    </location>
</feature>
<dbReference type="GeneID" id="87812597"/>
<keyword evidence="4" id="KW-1185">Reference proteome</keyword>
<dbReference type="InterPro" id="IPR051053">
    <property type="entry name" value="ECH/Chromodomain_protein"/>
</dbReference>
<dbReference type="Pfam" id="PF03372">
    <property type="entry name" value="Exo_endo_phos"/>
    <property type="match status" value="1"/>
</dbReference>
<proteinExistence type="inferred from homology"/>
<accession>A0AAF1BM73</accession>
<dbReference type="InterPro" id="IPR005135">
    <property type="entry name" value="Endo/exonuclease/phosphatase"/>
</dbReference>
<dbReference type="Proteomes" id="UP000827549">
    <property type="component" value="Chromosome 7"/>
</dbReference>
<comment type="similarity">
    <text evidence="1">Belongs to the enoyl-CoA hydratase/isomerase family.</text>
</comment>
<dbReference type="InterPro" id="IPR001753">
    <property type="entry name" value="Enoyl-CoA_hydra/iso"/>
</dbReference>